<sequence length="90" mass="10242">MNELKRPVPDPTPQRSASSSEEEDLIRKMPALFRRLGVYRSREHRCGYKEELTSGGIKVALQRRCRDAGARPVAGRALPHDRADDFLPRV</sequence>
<name>A0A5B7J4T5_PORTR</name>
<dbReference type="AlphaFoldDB" id="A0A5B7J4T5"/>
<protein>
    <submittedName>
        <fullName evidence="2">Uncharacterized protein</fullName>
    </submittedName>
</protein>
<evidence type="ECO:0000313" key="2">
    <source>
        <dbReference type="EMBL" id="MPC89709.1"/>
    </source>
</evidence>
<dbReference type="EMBL" id="VSRR010081916">
    <property type="protein sequence ID" value="MPC89709.1"/>
    <property type="molecule type" value="Genomic_DNA"/>
</dbReference>
<evidence type="ECO:0000256" key="1">
    <source>
        <dbReference type="SAM" id="MobiDB-lite"/>
    </source>
</evidence>
<evidence type="ECO:0000313" key="3">
    <source>
        <dbReference type="Proteomes" id="UP000324222"/>
    </source>
</evidence>
<comment type="caution">
    <text evidence="2">The sequence shown here is derived from an EMBL/GenBank/DDBJ whole genome shotgun (WGS) entry which is preliminary data.</text>
</comment>
<accession>A0A5B7J4T5</accession>
<dbReference type="Proteomes" id="UP000324222">
    <property type="component" value="Unassembled WGS sequence"/>
</dbReference>
<reference evidence="2 3" key="1">
    <citation type="submission" date="2019-05" db="EMBL/GenBank/DDBJ databases">
        <title>Another draft genome of Portunus trituberculatus and its Hox gene families provides insights of decapod evolution.</title>
        <authorList>
            <person name="Jeong J.-H."/>
            <person name="Song I."/>
            <person name="Kim S."/>
            <person name="Choi T."/>
            <person name="Kim D."/>
            <person name="Ryu S."/>
            <person name="Kim W."/>
        </authorList>
    </citation>
    <scope>NUCLEOTIDE SEQUENCE [LARGE SCALE GENOMIC DNA]</scope>
    <source>
        <tissue evidence="2">Muscle</tissue>
    </source>
</reference>
<organism evidence="2 3">
    <name type="scientific">Portunus trituberculatus</name>
    <name type="common">Swimming crab</name>
    <name type="synonym">Neptunus trituberculatus</name>
    <dbReference type="NCBI Taxonomy" id="210409"/>
    <lineage>
        <taxon>Eukaryota</taxon>
        <taxon>Metazoa</taxon>
        <taxon>Ecdysozoa</taxon>
        <taxon>Arthropoda</taxon>
        <taxon>Crustacea</taxon>
        <taxon>Multicrustacea</taxon>
        <taxon>Malacostraca</taxon>
        <taxon>Eumalacostraca</taxon>
        <taxon>Eucarida</taxon>
        <taxon>Decapoda</taxon>
        <taxon>Pleocyemata</taxon>
        <taxon>Brachyura</taxon>
        <taxon>Eubrachyura</taxon>
        <taxon>Portunoidea</taxon>
        <taxon>Portunidae</taxon>
        <taxon>Portuninae</taxon>
        <taxon>Portunus</taxon>
    </lineage>
</organism>
<keyword evidence="3" id="KW-1185">Reference proteome</keyword>
<feature type="region of interest" description="Disordered" evidence="1">
    <location>
        <begin position="1"/>
        <end position="24"/>
    </location>
</feature>
<gene>
    <name evidence="2" type="ORF">E2C01_084666</name>
</gene>
<proteinExistence type="predicted"/>